<dbReference type="Gene3D" id="1.10.340.30">
    <property type="entry name" value="Hypothetical protein, domain 2"/>
    <property type="match status" value="1"/>
</dbReference>
<dbReference type="PROSITE" id="PS00764">
    <property type="entry name" value="ENDONUCLEASE_III_1"/>
    <property type="match status" value="1"/>
</dbReference>
<evidence type="ECO:0000256" key="12">
    <source>
        <dbReference type="ARBA" id="ARBA00066769"/>
    </source>
</evidence>
<keyword evidence="14" id="KW-0255">Endonuclease</keyword>
<dbReference type="SMART" id="SM00525">
    <property type="entry name" value="FES"/>
    <property type="match status" value="1"/>
</dbReference>
<dbReference type="Pfam" id="PF00633">
    <property type="entry name" value="HHH"/>
    <property type="match status" value="1"/>
</dbReference>
<dbReference type="InterPro" id="IPR011257">
    <property type="entry name" value="DNA_glycosylase"/>
</dbReference>
<organism evidence="14">
    <name type="scientific">Caldiarchaeum subterraneum</name>
    <dbReference type="NCBI Taxonomy" id="311458"/>
    <lineage>
        <taxon>Archaea</taxon>
        <taxon>Nitrososphaerota</taxon>
        <taxon>Candidatus Caldarchaeales</taxon>
        <taxon>Candidatus Caldarchaeaceae</taxon>
        <taxon>Candidatus Caldarchaeum</taxon>
    </lineage>
</organism>
<dbReference type="InterPro" id="IPR000445">
    <property type="entry name" value="HhH_motif"/>
</dbReference>
<keyword evidence="8" id="KW-0411">Iron-sulfur</keyword>
<evidence type="ECO:0000256" key="6">
    <source>
        <dbReference type="ARBA" id="ARBA00022801"/>
    </source>
</evidence>
<dbReference type="GO" id="GO:0004519">
    <property type="term" value="F:endonuclease activity"/>
    <property type="evidence" value="ECO:0007669"/>
    <property type="project" value="UniProtKB-KW"/>
</dbReference>
<dbReference type="EC" id="3.2.2.29" evidence="12"/>
<keyword evidence="14" id="KW-0540">Nuclease</keyword>
<keyword evidence="5" id="KW-0227">DNA damage</keyword>
<dbReference type="PIRSF" id="PIRSF001435">
    <property type="entry name" value="Nth"/>
    <property type="match status" value="1"/>
</dbReference>
<accession>A0A7C5Y893</accession>
<sequence length="222" mass="25064">MVHGLKPEDFAEILKILKERYQHGNGPLHVSDQMPFRVLIGAVLSHRTKDEKTDEAYHRLFSKFKDGHELANADVREIAHLIKPVGFYRQKAKRIKKIAQIIYGEKGGHVPDDREELMKLPGVGPKSADIVLSVAFGRPEIAVDTHVDTVAKRLGIASEKAGYEEVKKALTEMVSVADAPYVNMLFVRFGRDICRKQKPRCQICPISHKCRYYAEKFTAPAS</sequence>
<evidence type="ECO:0000256" key="7">
    <source>
        <dbReference type="ARBA" id="ARBA00023004"/>
    </source>
</evidence>
<dbReference type="AlphaFoldDB" id="A0A7C5Y893"/>
<dbReference type="PANTHER" id="PTHR10359">
    <property type="entry name" value="A/G-SPECIFIC ADENINE GLYCOSYLASE/ENDONUCLEASE III"/>
    <property type="match status" value="1"/>
</dbReference>
<keyword evidence="7" id="KW-0408">Iron</keyword>
<evidence type="ECO:0000256" key="9">
    <source>
        <dbReference type="ARBA" id="ARBA00023204"/>
    </source>
</evidence>
<evidence type="ECO:0000256" key="5">
    <source>
        <dbReference type="ARBA" id="ARBA00022763"/>
    </source>
</evidence>
<feature type="domain" description="HhH-GPD" evidence="13">
    <location>
        <begin position="44"/>
        <end position="192"/>
    </location>
</feature>
<protein>
    <recommendedName>
        <fullName evidence="12">thymine-DNA glycosylase</fullName>
        <ecNumber evidence="12">3.2.2.29</ecNumber>
    </recommendedName>
</protein>
<evidence type="ECO:0000256" key="1">
    <source>
        <dbReference type="ARBA" id="ARBA00001966"/>
    </source>
</evidence>
<dbReference type="PANTHER" id="PTHR10359:SF18">
    <property type="entry name" value="ENDONUCLEASE III"/>
    <property type="match status" value="1"/>
</dbReference>
<dbReference type="InterPro" id="IPR003265">
    <property type="entry name" value="HhH-GPD_domain"/>
</dbReference>
<evidence type="ECO:0000256" key="2">
    <source>
        <dbReference type="ARBA" id="ARBA00008343"/>
    </source>
</evidence>
<dbReference type="GO" id="GO:0141016">
    <property type="term" value="F:G/T mismatch-specific thymine-DNA glycosylase activity"/>
    <property type="evidence" value="ECO:0007669"/>
    <property type="project" value="UniProtKB-EC"/>
</dbReference>
<keyword evidence="10" id="KW-0326">Glycosidase</keyword>
<evidence type="ECO:0000259" key="13">
    <source>
        <dbReference type="SMART" id="SM00478"/>
    </source>
</evidence>
<dbReference type="InterPro" id="IPR004035">
    <property type="entry name" value="Endouclease-III_FeS-bd_BS"/>
</dbReference>
<dbReference type="SMART" id="SM00478">
    <property type="entry name" value="ENDO3c"/>
    <property type="match status" value="1"/>
</dbReference>
<dbReference type="EMBL" id="DRXS01000114">
    <property type="protein sequence ID" value="HHR40600.1"/>
    <property type="molecule type" value="Genomic_DNA"/>
</dbReference>
<dbReference type="Pfam" id="PF00730">
    <property type="entry name" value="HhH-GPD"/>
    <property type="match status" value="1"/>
</dbReference>
<keyword evidence="4" id="KW-0479">Metal-binding</keyword>
<keyword evidence="3" id="KW-0004">4Fe-4S</keyword>
<comment type="cofactor">
    <cofactor evidence="1">
        <name>[4Fe-4S] cluster</name>
        <dbReference type="ChEBI" id="CHEBI:49883"/>
    </cofactor>
</comment>
<dbReference type="GO" id="GO:0051539">
    <property type="term" value="F:4 iron, 4 sulfur cluster binding"/>
    <property type="evidence" value="ECO:0007669"/>
    <property type="project" value="UniProtKB-KW"/>
</dbReference>
<dbReference type="GO" id="GO:0003677">
    <property type="term" value="F:DNA binding"/>
    <property type="evidence" value="ECO:0007669"/>
    <property type="project" value="InterPro"/>
</dbReference>
<gene>
    <name evidence="14" type="ORF">ENM42_02090</name>
</gene>
<evidence type="ECO:0000313" key="14">
    <source>
        <dbReference type="EMBL" id="HHR40600.1"/>
    </source>
</evidence>
<dbReference type="InterPro" id="IPR004036">
    <property type="entry name" value="Endonuclease-III-like_CS2"/>
</dbReference>
<comment type="similarity">
    <text evidence="2">Belongs to the Nth/MutY family.</text>
</comment>
<dbReference type="PROSITE" id="PS01155">
    <property type="entry name" value="ENDONUCLEASE_III_2"/>
    <property type="match status" value="1"/>
</dbReference>
<dbReference type="SUPFAM" id="SSF48150">
    <property type="entry name" value="DNA-glycosylase"/>
    <property type="match status" value="1"/>
</dbReference>
<keyword evidence="9" id="KW-0234">DNA repair</keyword>
<dbReference type="CDD" id="cd00056">
    <property type="entry name" value="ENDO3c"/>
    <property type="match status" value="1"/>
</dbReference>
<dbReference type="Gene3D" id="1.10.1670.10">
    <property type="entry name" value="Helix-hairpin-Helix base-excision DNA repair enzymes (C-terminal)"/>
    <property type="match status" value="1"/>
</dbReference>
<dbReference type="GO" id="GO:0006285">
    <property type="term" value="P:base-excision repair, AP site formation"/>
    <property type="evidence" value="ECO:0007669"/>
    <property type="project" value="TreeGrafter"/>
</dbReference>
<dbReference type="GO" id="GO:0046872">
    <property type="term" value="F:metal ion binding"/>
    <property type="evidence" value="ECO:0007669"/>
    <property type="project" value="UniProtKB-KW"/>
</dbReference>
<evidence type="ECO:0000256" key="3">
    <source>
        <dbReference type="ARBA" id="ARBA00022485"/>
    </source>
</evidence>
<dbReference type="InterPro" id="IPR003651">
    <property type="entry name" value="Endonuclease3_FeS-loop_motif"/>
</dbReference>
<evidence type="ECO:0000256" key="8">
    <source>
        <dbReference type="ARBA" id="ARBA00023014"/>
    </source>
</evidence>
<keyword evidence="6" id="KW-0378">Hydrolase</keyword>
<proteinExistence type="inferred from homology"/>
<dbReference type="InterPro" id="IPR023170">
    <property type="entry name" value="HhH_base_excis_C"/>
</dbReference>
<comment type="caution">
    <text evidence="14">The sequence shown here is derived from an EMBL/GenBank/DDBJ whole genome shotgun (WGS) entry which is preliminary data.</text>
</comment>
<dbReference type="FunFam" id="1.10.340.30:FF:000001">
    <property type="entry name" value="Endonuclease III"/>
    <property type="match status" value="1"/>
</dbReference>
<evidence type="ECO:0000256" key="10">
    <source>
        <dbReference type="ARBA" id="ARBA00023295"/>
    </source>
</evidence>
<comment type="catalytic activity">
    <reaction evidence="11">
        <text>Hydrolyzes mismatched double-stranded DNA and polynucleotides, releasing free thymine.</text>
        <dbReference type="EC" id="3.2.2.29"/>
    </reaction>
</comment>
<name>A0A7C5Y893_CALS0</name>
<evidence type="ECO:0000256" key="11">
    <source>
        <dbReference type="ARBA" id="ARBA00052915"/>
    </source>
</evidence>
<evidence type="ECO:0000256" key="4">
    <source>
        <dbReference type="ARBA" id="ARBA00022723"/>
    </source>
</evidence>
<reference evidence="14" key="1">
    <citation type="journal article" date="2020" name="mSystems">
        <title>Genome- and Community-Level Interaction Insights into Carbon Utilization and Element Cycling Functions of Hydrothermarchaeota in Hydrothermal Sediment.</title>
        <authorList>
            <person name="Zhou Z."/>
            <person name="Liu Y."/>
            <person name="Xu W."/>
            <person name="Pan J."/>
            <person name="Luo Z.H."/>
            <person name="Li M."/>
        </authorList>
    </citation>
    <scope>NUCLEOTIDE SEQUENCE [LARGE SCALE GENOMIC DNA]</scope>
    <source>
        <strain evidence="14">SpSt-1084</strain>
    </source>
</reference>